<keyword evidence="2 3" id="KW-0697">Rotamase</keyword>
<dbReference type="SUPFAM" id="SSF54534">
    <property type="entry name" value="FKBP-like"/>
    <property type="match status" value="1"/>
</dbReference>
<dbReference type="Pfam" id="PF00254">
    <property type="entry name" value="FKBP_C"/>
    <property type="match status" value="1"/>
</dbReference>
<dbReference type="InterPro" id="IPR046357">
    <property type="entry name" value="PPIase_dom_sf"/>
</dbReference>
<sequence length="104" mass="11530">MRNILLIAFSLVLFTSCSNDDSVDYVKRNDNDIQAYITANNLTAEKSSTGLYYVIDNPGTGVQPTTTDNVTVAYKGYFLNGTVFDESNENGITFNLQQVIKGWT</sequence>
<name>A0A4R1RDA7_9FLAO</name>
<gene>
    <name evidence="6" type="ORF">EV196_10822</name>
</gene>
<comment type="catalytic activity">
    <reaction evidence="1 3 4">
        <text>[protein]-peptidylproline (omega=180) = [protein]-peptidylproline (omega=0)</text>
        <dbReference type="Rhea" id="RHEA:16237"/>
        <dbReference type="Rhea" id="RHEA-COMP:10747"/>
        <dbReference type="Rhea" id="RHEA-COMP:10748"/>
        <dbReference type="ChEBI" id="CHEBI:83833"/>
        <dbReference type="ChEBI" id="CHEBI:83834"/>
        <dbReference type="EC" id="5.2.1.8"/>
    </reaction>
</comment>
<comment type="similarity">
    <text evidence="4">Belongs to the FKBP-type PPIase family.</text>
</comment>
<evidence type="ECO:0000256" key="2">
    <source>
        <dbReference type="ARBA" id="ARBA00023110"/>
    </source>
</evidence>
<keyword evidence="7" id="KW-1185">Reference proteome</keyword>
<dbReference type="GO" id="GO:0003755">
    <property type="term" value="F:peptidyl-prolyl cis-trans isomerase activity"/>
    <property type="evidence" value="ECO:0007669"/>
    <property type="project" value="UniProtKB-UniRule"/>
</dbReference>
<evidence type="ECO:0000259" key="5">
    <source>
        <dbReference type="PROSITE" id="PS50059"/>
    </source>
</evidence>
<dbReference type="Proteomes" id="UP000295455">
    <property type="component" value="Unassembled WGS sequence"/>
</dbReference>
<dbReference type="Gene3D" id="3.10.50.40">
    <property type="match status" value="1"/>
</dbReference>
<dbReference type="PROSITE" id="PS50059">
    <property type="entry name" value="FKBP_PPIASE"/>
    <property type="match status" value="1"/>
</dbReference>
<dbReference type="PROSITE" id="PS51257">
    <property type="entry name" value="PROKAR_LIPOPROTEIN"/>
    <property type="match status" value="1"/>
</dbReference>
<keyword evidence="3 4" id="KW-0413">Isomerase</keyword>
<evidence type="ECO:0000256" key="1">
    <source>
        <dbReference type="ARBA" id="ARBA00000971"/>
    </source>
</evidence>
<feature type="domain" description="PPIase FKBP-type" evidence="5">
    <location>
        <begin position="67"/>
        <end position="104"/>
    </location>
</feature>
<proteinExistence type="inferred from homology"/>
<accession>A0A4R1RDA7</accession>
<dbReference type="InterPro" id="IPR001179">
    <property type="entry name" value="PPIase_FKBP_dom"/>
</dbReference>
<organism evidence="6 7">
    <name type="scientific">Mariniflexile fucanivorans</name>
    <dbReference type="NCBI Taxonomy" id="264023"/>
    <lineage>
        <taxon>Bacteria</taxon>
        <taxon>Pseudomonadati</taxon>
        <taxon>Bacteroidota</taxon>
        <taxon>Flavobacteriia</taxon>
        <taxon>Flavobacteriales</taxon>
        <taxon>Flavobacteriaceae</taxon>
        <taxon>Mariniflexile</taxon>
    </lineage>
</organism>
<dbReference type="EMBL" id="SLUP01000008">
    <property type="protein sequence ID" value="TCL63828.1"/>
    <property type="molecule type" value="Genomic_DNA"/>
</dbReference>
<protein>
    <recommendedName>
        <fullName evidence="4">Peptidyl-prolyl cis-trans isomerase</fullName>
        <ecNumber evidence="4">5.2.1.8</ecNumber>
    </recommendedName>
</protein>
<evidence type="ECO:0000256" key="4">
    <source>
        <dbReference type="RuleBase" id="RU003915"/>
    </source>
</evidence>
<evidence type="ECO:0000313" key="7">
    <source>
        <dbReference type="Proteomes" id="UP000295455"/>
    </source>
</evidence>
<comment type="caution">
    <text evidence="6">The sequence shown here is derived from an EMBL/GenBank/DDBJ whole genome shotgun (WGS) entry which is preliminary data.</text>
</comment>
<evidence type="ECO:0000256" key="3">
    <source>
        <dbReference type="PROSITE-ProRule" id="PRU00277"/>
    </source>
</evidence>
<dbReference type="AlphaFoldDB" id="A0A4R1RDA7"/>
<reference evidence="6 7" key="1">
    <citation type="submission" date="2019-03" db="EMBL/GenBank/DDBJ databases">
        <title>Genomic Encyclopedia of Type Strains, Phase IV (KMG-IV): sequencing the most valuable type-strain genomes for metagenomic binning, comparative biology and taxonomic classification.</title>
        <authorList>
            <person name="Goeker M."/>
        </authorList>
    </citation>
    <scope>NUCLEOTIDE SEQUENCE [LARGE SCALE GENOMIC DNA]</scope>
    <source>
        <strain evidence="6 7">DSM 18792</strain>
    </source>
</reference>
<evidence type="ECO:0000313" key="6">
    <source>
        <dbReference type="EMBL" id="TCL63828.1"/>
    </source>
</evidence>
<dbReference type="EC" id="5.2.1.8" evidence="4"/>